<evidence type="ECO:0000313" key="2">
    <source>
        <dbReference type="EMBL" id="KAF9526624.1"/>
    </source>
</evidence>
<evidence type="ECO:0000259" key="1">
    <source>
        <dbReference type="PROSITE" id="PS50097"/>
    </source>
</evidence>
<dbReference type="Gene3D" id="3.30.710.10">
    <property type="entry name" value="Potassium Channel Kv1.1, Chain A"/>
    <property type="match status" value="1"/>
</dbReference>
<feature type="domain" description="BTB" evidence="1">
    <location>
        <begin position="44"/>
        <end position="117"/>
    </location>
</feature>
<dbReference type="Pfam" id="PF00651">
    <property type="entry name" value="BTB"/>
    <property type="match status" value="1"/>
</dbReference>
<name>A0A9P6JNH7_9AGAR</name>
<dbReference type="AlphaFoldDB" id="A0A9P6JNH7"/>
<dbReference type="CDD" id="cd18186">
    <property type="entry name" value="BTB_POZ_ZBTB_KLHL-like"/>
    <property type="match status" value="1"/>
</dbReference>
<reference evidence="2" key="1">
    <citation type="submission" date="2020-11" db="EMBL/GenBank/DDBJ databases">
        <authorList>
            <consortium name="DOE Joint Genome Institute"/>
            <person name="Ahrendt S."/>
            <person name="Riley R."/>
            <person name="Andreopoulos W."/>
            <person name="Labutti K."/>
            <person name="Pangilinan J."/>
            <person name="Ruiz-Duenas F.J."/>
            <person name="Barrasa J.M."/>
            <person name="Sanchez-Garcia M."/>
            <person name="Camarero S."/>
            <person name="Miyauchi S."/>
            <person name="Serrano A."/>
            <person name="Linde D."/>
            <person name="Babiker R."/>
            <person name="Drula E."/>
            <person name="Ayuso-Fernandez I."/>
            <person name="Pacheco R."/>
            <person name="Padilla G."/>
            <person name="Ferreira P."/>
            <person name="Barriuso J."/>
            <person name="Kellner H."/>
            <person name="Castanera R."/>
            <person name="Alfaro M."/>
            <person name="Ramirez L."/>
            <person name="Pisabarro A.G."/>
            <person name="Kuo A."/>
            <person name="Tritt A."/>
            <person name="Lipzen A."/>
            <person name="He G."/>
            <person name="Yan M."/>
            <person name="Ng V."/>
            <person name="Cullen D."/>
            <person name="Martin F."/>
            <person name="Rosso M.-N."/>
            <person name="Henrissat B."/>
            <person name="Hibbett D."/>
            <person name="Martinez A.T."/>
            <person name="Grigoriev I.V."/>
        </authorList>
    </citation>
    <scope>NUCLEOTIDE SEQUENCE</scope>
    <source>
        <strain evidence="2">CBS 506.95</strain>
    </source>
</reference>
<organism evidence="2 3">
    <name type="scientific">Crepidotus variabilis</name>
    <dbReference type="NCBI Taxonomy" id="179855"/>
    <lineage>
        <taxon>Eukaryota</taxon>
        <taxon>Fungi</taxon>
        <taxon>Dikarya</taxon>
        <taxon>Basidiomycota</taxon>
        <taxon>Agaricomycotina</taxon>
        <taxon>Agaricomycetes</taxon>
        <taxon>Agaricomycetidae</taxon>
        <taxon>Agaricales</taxon>
        <taxon>Agaricineae</taxon>
        <taxon>Crepidotaceae</taxon>
        <taxon>Crepidotus</taxon>
    </lineage>
</organism>
<gene>
    <name evidence="2" type="ORF">CPB83DRAFT_816709</name>
</gene>
<dbReference type="PROSITE" id="PS50097">
    <property type="entry name" value="BTB"/>
    <property type="match status" value="1"/>
</dbReference>
<dbReference type="OrthoDB" id="3217871at2759"/>
<dbReference type="InterPro" id="IPR000210">
    <property type="entry name" value="BTB/POZ_dom"/>
</dbReference>
<dbReference type="SMART" id="SM00225">
    <property type="entry name" value="BTB"/>
    <property type="match status" value="1"/>
</dbReference>
<sequence length="335" mass="38545">MALAQVVSPTFMSRPIKRSRSETIDLVAEKQETVSSRNFWFDDGNVVLRAEQTLFRVHGALLARHSKIFKEMFTVAQPDNSLETTLQSTPVFSLSDTVVDLEQLLFIFYDNVKALDKSDMTYDMAAAMLRLGKKYQIDYLYEEAKIAFRKDYPTSLDDWNPTIAVIPNARRGDMINLAHEISLKTVLPSLYLDFISAYSLSEIIHSGKTIDEPRFTLSIRETMIVGRDRLILYLQEQRVLHLKWIGRNRSYVGCRNPLHCNDYRMGFFESISLWKLNDGSPCNLGPWVERKHSSLCSSCNNQMQEIFNATRAAAWAKLPSFFGLDEWDKLEDEAL</sequence>
<keyword evidence="3" id="KW-1185">Reference proteome</keyword>
<dbReference type="Proteomes" id="UP000807306">
    <property type="component" value="Unassembled WGS sequence"/>
</dbReference>
<proteinExistence type="predicted"/>
<accession>A0A9P6JNH7</accession>
<dbReference type="SUPFAM" id="SSF54695">
    <property type="entry name" value="POZ domain"/>
    <property type="match status" value="1"/>
</dbReference>
<comment type="caution">
    <text evidence="2">The sequence shown here is derived from an EMBL/GenBank/DDBJ whole genome shotgun (WGS) entry which is preliminary data.</text>
</comment>
<dbReference type="InterPro" id="IPR011333">
    <property type="entry name" value="SKP1/BTB/POZ_sf"/>
</dbReference>
<evidence type="ECO:0000313" key="3">
    <source>
        <dbReference type="Proteomes" id="UP000807306"/>
    </source>
</evidence>
<dbReference type="EMBL" id="MU157869">
    <property type="protein sequence ID" value="KAF9526624.1"/>
    <property type="molecule type" value="Genomic_DNA"/>
</dbReference>
<protein>
    <recommendedName>
        <fullName evidence="1">BTB domain-containing protein</fullName>
    </recommendedName>
</protein>